<proteinExistence type="predicted"/>
<dbReference type="InterPro" id="IPR041527">
    <property type="entry name" value="YhcG_N"/>
</dbReference>
<protein>
    <submittedName>
        <fullName evidence="2">Unannotated protein</fullName>
    </submittedName>
</protein>
<name>A0A6J7CLQ1_9ZZZZ</name>
<organism evidence="2">
    <name type="scientific">freshwater metagenome</name>
    <dbReference type="NCBI Taxonomy" id="449393"/>
    <lineage>
        <taxon>unclassified sequences</taxon>
        <taxon>metagenomes</taxon>
        <taxon>ecological metagenomes</taxon>
    </lineage>
</organism>
<evidence type="ECO:0000313" key="2">
    <source>
        <dbReference type="EMBL" id="CAB4859472.1"/>
    </source>
</evidence>
<dbReference type="PANTHER" id="PTHR30547">
    <property type="entry name" value="UNCHARACTERIZED PROTEIN YHCG-RELATED"/>
    <property type="match status" value="1"/>
</dbReference>
<dbReference type="EMBL" id="CAFBLP010000002">
    <property type="protein sequence ID" value="CAB4859472.1"/>
    <property type="molecule type" value="Genomic_DNA"/>
</dbReference>
<dbReference type="PANTHER" id="PTHR30547:SF0">
    <property type="entry name" value="BLR8175 PROTEIN"/>
    <property type="match status" value="1"/>
</dbReference>
<dbReference type="InterPro" id="IPR053148">
    <property type="entry name" value="PD-DEXK-like_domain"/>
</dbReference>
<gene>
    <name evidence="2" type="ORF">UFOPK3376_00175</name>
</gene>
<dbReference type="AlphaFoldDB" id="A0A6J7CLQ1"/>
<sequence length="114" mass="12722">MRSFAEAWPDVEVVQRLIAQLPWGHNVELLSALDAPSDRVWYADQAIAHGWSRNVLAAQIMSKLHLRSGAAPSNFSTALLPAESELVQQLIKDPYHLDFLDLSTEATERTLENA</sequence>
<feature type="domain" description="YhcG N-terminal" evidence="1">
    <location>
        <begin position="1"/>
        <end position="67"/>
    </location>
</feature>
<evidence type="ECO:0000259" key="1">
    <source>
        <dbReference type="Pfam" id="PF17761"/>
    </source>
</evidence>
<dbReference type="Pfam" id="PF17761">
    <property type="entry name" value="DUF1016_N"/>
    <property type="match status" value="1"/>
</dbReference>
<accession>A0A6J7CLQ1</accession>
<reference evidence="2" key="1">
    <citation type="submission" date="2020-05" db="EMBL/GenBank/DDBJ databases">
        <authorList>
            <person name="Chiriac C."/>
            <person name="Salcher M."/>
            <person name="Ghai R."/>
            <person name="Kavagutti S V."/>
        </authorList>
    </citation>
    <scope>NUCLEOTIDE SEQUENCE</scope>
</reference>